<feature type="transmembrane region" description="Helical" evidence="11">
    <location>
        <begin position="21"/>
        <end position="41"/>
    </location>
</feature>
<evidence type="ECO:0000256" key="7">
    <source>
        <dbReference type="ARBA" id="ARBA00023136"/>
    </source>
</evidence>
<comment type="similarity">
    <text evidence="3 9">Belongs to the FliF family.</text>
</comment>
<dbReference type="PANTHER" id="PTHR30046">
    <property type="entry name" value="FLAGELLAR M-RING PROTEIN"/>
    <property type="match status" value="1"/>
</dbReference>
<dbReference type="InterPro" id="IPR013556">
    <property type="entry name" value="Flag_M-ring_C"/>
</dbReference>
<evidence type="ECO:0000256" key="11">
    <source>
        <dbReference type="SAM" id="Phobius"/>
    </source>
</evidence>
<comment type="subcellular location">
    <subcellularLocation>
        <location evidence="1 9">Bacterial flagellum basal body</location>
    </subcellularLocation>
    <subcellularLocation>
        <location evidence="2">Cell membrane</location>
        <topology evidence="2">Multi-pass membrane protein</topology>
    </subcellularLocation>
</comment>
<gene>
    <name evidence="14" type="primary">fliF</name>
    <name evidence="14" type="ORF">FZ040_06280</name>
</gene>
<sequence length="529" mass="59051">MGDWKERYKNLWTRFSKRQRYIMLGSALAILVAIIGLSAWYGNKPDMVPLFTNMEAKDAGEVAAKLKESKINYEVQETKQGTTILVPSKNVHDARLDLASQGLPRGNKGFEIFDDSKLGVTEFQNKVNFLQALQGELTRTIEQIEAVEKARVHIVLPEDSLYKKNEKPATASIMLRLKPQAELSKKEIKGIVNLAANSIQGLKPENITIVDDTGKILNDPDENEENSVGAKTMTQLDMTKKVQDNIQKSIQTLLDQSLGEGRAFARVNVELDFDDRTTDKQTFTPVVDDSGIIRSQQDVSESYNGTSTQPGGAAGVQSNVPGYVAQNGNSNAEYSKKESTKNYEINEEKSKVVAAPGSIRRLNVAVLVNDDVNATQQDSIMRTVSSAAGINQDRGDTISVEPLPFSTELRDRRAAEEQAAKDREDRIFYMQIAAALLVLALIVGAIMMRRRKKQQELAALEEQRRLEEEEKARLAAERAERVDAGEVGEEELTEEEQRHLTEKQTLQQLIDQKPAEVAMLIKTWLSEEE</sequence>
<dbReference type="InterPro" id="IPR006182">
    <property type="entry name" value="FliF_N_dom"/>
</dbReference>
<organism evidence="14 15">
    <name type="scientific">Selenomonas ruminis</name>
    <dbReference type="NCBI Taxonomy" id="2593411"/>
    <lineage>
        <taxon>Bacteria</taxon>
        <taxon>Bacillati</taxon>
        <taxon>Bacillota</taxon>
        <taxon>Negativicutes</taxon>
        <taxon>Selenomonadales</taxon>
        <taxon>Selenomonadaceae</taxon>
        <taxon>Selenomonas</taxon>
    </lineage>
</organism>
<evidence type="ECO:0000259" key="13">
    <source>
        <dbReference type="Pfam" id="PF08345"/>
    </source>
</evidence>
<evidence type="ECO:0000256" key="10">
    <source>
        <dbReference type="SAM" id="MobiDB-lite"/>
    </source>
</evidence>
<evidence type="ECO:0000256" key="1">
    <source>
        <dbReference type="ARBA" id="ARBA00004117"/>
    </source>
</evidence>
<dbReference type="PRINTS" id="PR01009">
    <property type="entry name" value="FLGMRINGFLIF"/>
</dbReference>
<evidence type="ECO:0000256" key="3">
    <source>
        <dbReference type="ARBA" id="ARBA00007971"/>
    </source>
</evidence>
<dbReference type="AlphaFoldDB" id="A0A5D6W6M6"/>
<feature type="domain" description="Flagellar M-ring C-terminal" evidence="13">
    <location>
        <begin position="254"/>
        <end position="405"/>
    </location>
</feature>
<keyword evidence="7 11" id="KW-0472">Membrane</keyword>
<dbReference type="GO" id="GO:0003774">
    <property type="term" value="F:cytoskeletal motor activity"/>
    <property type="evidence" value="ECO:0007669"/>
    <property type="project" value="InterPro"/>
</dbReference>
<keyword evidence="5 11" id="KW-0812">Transmembrane</keyword>
<keyword evidence="8 9" id="KW-0975">Bacterial flagellum</keyword>
<keyword evidence="15" id="KW-1185">Reference proteome</keyword>
<dbReference type="OrthoDB" id="9807026at2"/>
<name>A0A5D6W6M6_9FIRM</name>
<keyword evidence="14" id="KW-0282">Flagellum</keyword>
<dbReference type="InterPro" id="IPR000067">
    <property type="entry name" value="FlgMring_FliF"/>
</dbReference>
<dbReference type="NCBIfam" id="TIGR00206">
    <property type="entry name" value="fliF"/>
    <property type="match status" value="1"/>
</dbReference>
<keyword evidence="14" id="KW-0969">Cilium</keyword>
<feature type="domain" description="Flagellar M-ring N-terminal" evidence="12">
    <location>
        <begin position="43"/>
        <end position="218"/>
    </location>
</feature>
<evidence type="ECO:0000256" key="5">
    <source>
        <dbReference type="ARBA" id="ARBA00022692"/>
    </source>
</evidence>
<evidence type="ECO:0000256" key="6">
    <source>
        <dbReference type="ARBA" id="ARBA00022989"/>
    </source>
</evidence>
<protein>
    <recommendedName>
        <fullName evidence="9">Flagellar M-ring protein</fullName>
    </recommendedName>
</protein>
<evidence type="ECO:0000256" key="9">
    <source>
        <dbReference type="PIRNR" id="PIRNR004862"/>
    </source>
</evidence>
<proteinExistence type="inferred from homology"/>
<dbReference type="Gene3D" id="3.30.300.30">
    <property type="match status" value="1"/>
</dbReference>
<dbReference type="RefSeq" id="WP_149171220.1">
    <property type="nucleotide sequence ID" value="NZ_VTOY01000003.1"/>
</dbReference>
<evidence type="ECO:0000256" key="4">
    <source>
        <dbReference type="ARBA" id="ARBA00022475"/>
    </source>
</evidence>
<evidence type="ECO:0000313" key="14">
    <source>
        <dbReference type="EMBL" id="TYZ23480.1"/>
    </source>
</evidence>
<evidence type="ECO:0000313" key="15">
    <source>
        <dbReference type="Proteomes" id="UP000323646"/>
    </source>
</evidence>
<dbReference type="GO" id="GO:0005886">
    <property type="term" value="C:plasma membrane"/>
    <property type="evidence" value="ECO:0007669"/>
    <property type="project" value="UniProtKB-SubCell"/>
</dbReference>
<dbReference type="PANTHER" id="PTHR30046:SF0">
    <property type="entry name" value="FLAGELLAR M-RING PROTEIN"/>
    <property type="match status" value="1"/>
</dbReference>
<reference evidence="14 15" key="1">
    <citation type="submission" date="2019-08" db="EMBL/GenBank/DDBJ databases">
        <title>Selenomonas sp. mPRGC5 and Selenomonas sp. mPRGC8 isolated from ruminal fluid of dairy goat (Capra hircus).</title>
        <authorList>
            <person name="Poothong S."/>
            <person name="Nuengjamnong C."/>
            <person name="Tanasupawat S."/>
        </authorList>
    </citation>
    <scope>NUCLEOTIDE SEQUENCE [LARGE SCALE GENOMIC DNA]</scope>
    <source>
        <strain evidence="15">mPRGC5</strain>
    </source>
</reference>
<dbReference type="Gene3D" id="3.30.70.1530">
    <property type="entry name" value="Hypothetical protein rpa1041"/>
    <property type="match status" value="1"/>
</dbReference>
<dbReference type="InterPro" id="IPR043427">
    <property type="entry name" value="YscJ/FliF"/>
</dbReference>
<keyword evidence="4" id="KW-1003">Cell membrane</keyword>
<dbReference type="PIRSF" id="PIRSF004862">
    <property type="entry name" value="FliF"/>
    <property type="match status" value="1"/>
</dbReference>
<comment type="function">
    <text evidence="9">The M ring may be actively involved in energy transduction.</text>
</comment>
<evidence type="ECO:0000259" key="12">
    <source>
        <dbReference type="Pfam" id="PF01514"/>
    </source>
</evidence>
<dbReference type="GO" id="GO:0009431">
    <property type="term" value="C:bacterial-type flagellum basal body, MS ring"/>
    <property type="evidence" value="ECO:0007669"/>
    <property type="project" value="InterPro"/>
</dbReference>
<keyword evidence="6 11" id="KW-1133">Transmembrane helix</keyword>
<dbReference type="InterPro" id="IPR045851">
    <property type="entry name" value="AMP-bd_C_sf"/>
</dbReference>
<dbReference type="Pfam" id="PF08345">
    <property type="entry name" value="YscJ_FliF_C"/>
    <property type="match status" value="1"/>
</dbReference>
<feature type="transmembrane region" description="Helical" evidence="11">
    <location>
        <begin position="428"/>
        <end position="448"/>
    </location>
</feature>
<comment type="caution">
    <text evidence="14">The sequence shown here is derived from an EMBL/GenBank/DDBJ whole genome shotgun (WGS) entry which is preliminary data.</text>
</comment>
<evidence type="ECO:0000256" key="8">
    <source>
        <dbReference type="ARBA" id="ARBA00023143"/>
    </source>
</evidence>
<accession>A0A5D6W6M6</accession>
<dbReference type="Proteomes" id="UP000323646">
    <property type="component" value="Unassembled WGS sequence"/>
</dbReference>
<dbReference type="EMBL" id="VTOY01000003">
    <property type="protein sequence ID" value="TYZ23480.1"/>
    <property type="molecule type" value="Genomic_DNA"/>
</dbReference>
<keyword evidence="14" id="KW-0966">Cell projection</keyword>
<evidence type="ECO:0000256" key="2">
    <source>
        <dbReference type="ARBA" id="ARBA00004651"/>
    </source>
</evidence>
<dbReference type="GO" id="GO:0071973">
    <property type="term" value="P:bacterial-type flagellum-dependent cell motility"/>
    <property type="evidence" value="ECO:0007669"/>
    <property type="project" value="InterPro"/>
</dbReference>
<feature type="region of interest" description="Disordered" evidence="10">
    <location>
        <begin position="476"/>
        <end position="500"/>
    </location>
</feature>
<dbReference type="Pfam" id="PF01514">
    <property type="entry name" value="YscJ_FliF"/>
    <property type="match status" value="1"/>
</dbReference>